<dbReference type="InterPro" id="IPR018303">
    <property type="entry name" value="ATPase_P-typ_P_site"/>
</dbReference>
<dbReference type="GO" id="GO:0005507">
    <property type="term" value="F:copper ion binding"/>
    <property type="evidence" value="ECO:0007669"/>
    <property type="project" value="TreeGrafter"/>
</dbReference>
<feature type="domain" description="P-type ATPase A" evidence="9">
    <location>
        <begin position="76"/>
        <end position="163"/>
    </location>
</feature>
<evidence type="ECO:0000313" key="11">
    <source>
        <dbReference type="Proteomes" id="UP000272942"/>
    </source>
</evidence>
<evidence type="ECO:0000259" key="9">
    <source>
        <dbReference type="Pfam" id="PF00122"/>
    </source>
</evidence>
<keyword evidence="11" id="KW-1185">Reference proteome</keyword>
<evidence type="ECO:0000256" key="8">
    <source>
        <dbReference type="SAM" id="Phobius"/>
    </source>
</evidence>
<dbReference type="OrthoDB" id="6284271at2759"/>
<keyword evidence="4" id="KW-0479">Metal-binding</keyword>
<dbReference type="InterPro" id="IPR059000">
    <property type="entry name" value="ATPase_P-type_domA"/>
</dbReference>
<dbReference type="InterPro" id="IPR023214">
    <property type="entry name" value="HAD_sf"/>
</dbReference>
<dbReference type="GO" id="GO:0015677">
    <property type="term" value="P:copper ion import"/>
    <property type="evidence" value="ECO:0007669"/>
    <property type="project" value="TreeGrafter"/>
</dbReference>
<evidence type="ECO:0000256" key="6">
    <source>
        <dbReference type="ARBA" id="ARBA00022989"/>
    </source>
</evidence>
<keyword evidence="3 8" id="KW-0812">Transmembrane</keyword>
<dbReference type="GO" id="GO:0005802">
    <property type="term" value="C:trans-Golgi network"/>
    <property type="evidence" value="ECO:0007669"/>
    <property type="project" value="TreeGrafter"/>
</dbReference>
<dbReference type="PROSITE" id="PS00154">
    <property type="entry name" value="ATPASE_E1_E2"/>
    <property type="match status" value="1"/>
</dbReference>
<reference evidence="12" key="1">
    <citation type="submission" date="2016-06" db="UniProtKB">
        <authorList>
            <consortium name="WormBaseParasite"/>
        </authorList>
    </citation>
    <scope>IDENTIFICATION</scope>
</reference>
<dbReference type="InterPro" id="IPR023299">
    <property type="entry name" value="ATPase_P-typ_cyto_dom_N"/>
</dbReference>
<dbReference type="Proteomes" id="UP000272942">
    <property type="component" value="Unassembled WGS sequence"/>
</dbReference>
<keyword evidence="7 8" id="KW-0472">Membrane</keyword>
<dbReference type="GO" id="GO:0005886">
    <property type="term" value="C:plasma membrane"/>
    <property type="evidence" value="ECO:0007669"/>
    <property type="project" value="TreeGrafter"/>
</dbReference>
<evidence type="ECO:0000313" key="10">
    <source>
        <dbReference type="EMBL" id="VDP85379.1"/>
    </source>
</evidence>
<dbReference type="PANTHER" id="PTHR43520:SF8">
    <property type="entry name" value="P-TYPE CU(+) TRANSPORTER"/>
    <property type="match status" value="1"/>
</dbReference>
<gene>
    <name evidence="10" type="ORF">ECPE_LOCUS9449</name>
</gene>
<keyword evidence="5" id="KW-1278">Translocase</keyword>
<name>A0A183AR64_9TREM</name>
<proteinExistence type="inferred from homology"/>
<comment type="subcellular location">
    <subcellularLocation>
        <location evidence="1">Membrane</location>
    </subcellularLocation>
</comment>
<accession>A0A183AR64</accession>
<dbReference type="Gene3D" id="2.70.150.10">
    <property type="entry name" value="Calcium-transporting ATPase, cytoplasmic transduction domain A"/>
    <property type="match status" value="1"/>
</dbReference>
<dbReference type="Gene3D" id="3.40.50.1000">
    <property type="entry name" value="HAD superfamily/HAD-like"/>
    <property type="match status" value="1"/>
</dbReference>
<protein>
    <submittedName>
        <fullName evidence="12">Cation_ATPase_N domain-containing protein</fullName>
    </submittedName>
</protein>
<evidence type="ECO:0000256" key="5">
    <source>
        <dbReference type="ARBA" id="ARBA00022967"/>
    </source>
</evidence>
<dbReference type="PRINTS" id="PR00119">
    <property type="entry name" value="CATATPASE"/>
</dbReference>
<dbReference type="SUPFAM" id="SSF81653">
    <property type="entry name" value="Calcium ATPase, transduction domain A"/>
    <property type="match status" value="1"/>
</dbReference>
<dbReference type="InterPro" id="IPR008250">
    <property type="entry name" value="ATPase_P-typ_transduc_dom_A_sf"/>
</dbReference>
<dbReference type="PANTHER" id="PTHR43520">
    <property type="entry name" value="ATP7, ISOFORM B"/>
    <property type="match status" value="1"/>
</dbReference>
<keyword evidence="6 8" id="KW-1133">Transmembrane helix</keyword>
<dbReference type="SUPFAM" id="SSF81660">
    <property type="entry name" value="Metal cation-transporting ATPase, ATP-binding domain N"/>
    <property type="match status" value="1"/>
</dbReference>
<dbReference type="FunFam" id="2.70.150.10:FF:000002">
    <property type="entry name" value="Copper-transporting ATPase 1, putative"/>
    <property type="match status" value="1"/>
</dbReference>
<sequence>MTLHLSLRPPTMALNLVRVMEHTGKTSEALAKLLSLKATEATIVDMGPQFSQKKTGFDEFNWEKSDDRDRLTKCMEKRIPVELVHRGDIIKVCPGEKVPVDSRVICGISACDESLITGESMPVDKQPGSDLIGGSINLTNVIWAKATHVGSDSALAQIVRLVEEAQTSKAPIQQLADRIASYFVPFVCLISLTTFFVWIALGLFRPETVKGYEPGCAIVQLAVDHAFRMAINVLTIASGSILRLIPSRINIHYDSLAQHVGGILSDKDEFAPELRINLLICISAYKFNNALQAIKHVCFVYQTRPLLIQLTTILFDKTGTITQGRPQVNRLVMFIPNDNSPQADRLGSPVTNSNHLKLSTKISPSRLLYLLASAESTVKHPIASAVVNLVRVFRRETDLSESNPLSPNSSDLAAAQPISSAHEYGENPLKSALNAPAFEFAQVCRYC</sequence>
<evidence type="ECO:0000256" key="7">
    <source>
        <dbReference type="ARBA" id="ARBA00023136"/>
    </source>
</evidence>
<evidence type="ECO:0000313" key="12">
    <source>
        <dbReference type="WBParaSite" id="ECPE_0000947801-mRNA-1"/>
    </source>
</evidence>
<reference evidence="10 11" key="2">
    <citation type="submission" date="2018-11" db="EMBL/GenBank/DDBJ databases">
        <authorList>
            <consortium name="Pathogen Informatics"/>
        </authorList>
    </citation>
    <scope>NUCLEOTIDE SEQUENCE [LARGE SCALE GENOMIC DNA]</scope>
    <source>
        <strain evidence="10 11">Egypt</strain>
    </source>
</reference>
<evidence type="ECO:0000256" key="4">
    <source>
        <dbReference type="ARBA" id="ARBA00022723"/>
    </source>
</evidence>
<organism evidence="12">
    <name type="scientific">Echinostoma caproni</name>
    <dbReference type="NCBI Taxonomy" id="27848"/>
    <lineage>
        <taxon>Eukaryota</taxon>
        <taxon>Metazoa</taxon>
        <taxon>Spiralia</taxon>
        <taxon>Lophotrochozoa</taxon>
        <taxon>Platyhelminthes</taxon>
        <taxon>Trematoda</taxon>
        <taxon>Digenea</taxon>
        <taxon>Plagiorchiida</taxon>
        <taxon>Echinostomata</taxon>
        <taxon>Echinostomatoidea</taxon>
        <taxon>Echinostomatidae</taxon>
        <taxon>Echinostoma</taxon>
    </lineage>
</organism>
<dbReference type="WBParaSite" id="ECPE_0000947801-mRNA-1">
    <property type="protein sequence ID" value="ECPE_0000947801-mRNA-1"/>
    <property type="gene ID" value="ECPE_0000947801"/>
</dbReference>
<dbReference type="EMBL" id="UZAN01047437">
    <property type="protein sequence ID" value="VDP85379.1"/>
    <property type="molecule type" value="Genomic_DNA"/>
</dbReference>
<comment type="similarity">
    <text evidence="2">Belongs to the cation transport ATPase (P-type) (TC 3.A.3) family. Type IB subfamily.</text>
</comment>
<dbReference type="Gene3D" id="3.40.1110.10">
    <property type="entry name" value="Calcium-transporting ATPase, cytoplasmic domain N"/>
    <property type="match status" value="1"/>
</dbReference>
<dbReference type="Pfam" id="PF00122">
    <property type="entry name" value="E1-E2_ATPase"/>
    <property type="match status" value="1"/>
</dbReference>
<dbReference type="GO" id="GO:0043682">
    <property type="term" value="F:P-type divalent copper transporter activity"/>
    <property type="evidence" value="ECO:0007669"/>
    <property type="project" value="TreeGrafter"/>
</dbReference>
<dbReference type="GO" id="GO:0006878">
    <property type="term" value="P:intracellular copper ion homeostasis"/>
    <property type="evidence" value="ECO:0007669"/>
    <property type="project" value="TreeGrafter"/>
</dbReference>
<evidence type="ECO:0000256" key="2">
    <source>
        <dbReference type="ARBA" id="ARBA00006024"/>
    </source>
</evidence>
<dbReference type="GO" id="GO:0000166">
    <property type="term" value="F:nucleotide binding"/>
    <property type="evidence" value="ECO:0007669"/>
    <property type="project" value="InterPro"/>
</dbReference>
<evidence type="ECO:0000256" key="1">
    <source>
        <dbReference type="ARBA" id="ARBA00004370"/>
    </source>
</evidence>
<feature type="transmembrane region" description="Helical" evidence="8">
    <location>
        <begin position="179"/>
        <end position="205"/>
    </location>
</feature>
<dbReference type="GO" id="GO:0060003">
    <property type="term" value="P:copper ion export"/>
    <property type="evidence" value="ECO:0007669"/>
    <property type="project" value="TreeGrafter"/>
</dbReference>
<dbReference type="AlphaFoldDB" id="A0A183AR64"/>
<evidence type="ECO:0000256" key="3">
    <source>
        <dbReference type="ARBA" id="ARBA00022692"/>
    </source>
</evidence>